<reference evidence="1" key="1">
    <citation type="journal article" date="2022" name="Int. J. Mol. Sci.">
        <title>Draft Genome of Tanacetum Coccineum: Genomic Comparison of Closely Related Tanacetum-Family Plants.</title>
        <authorList>
            <person name="Yamashiro T."/>
            <person name="Shiraishi A."/>
            <person name="Nakayama K."/>
            <person name="Satake H."/>
        </authorList>
    </citation>
    <scope>NUCLEOTIDE SEQUENCE</scope>
</reference>
<dbReference type="Proteomes" id="UP001151760">
    <property type="component" value="Unassembled WGS sequence"/>
</dbReference>
<gene>
    <name evidence="1" type="ORF">Tco_0840624</name>
</gene>
<organism evidence="1 2">
    <name type="scientific">Tanacetum coccineum</name>
    <dbReference type="NCBI Taxonomy" id="301880"/>
    <lineage>
        <taxon>Eukaryota</taxon>
        <taxon>Viridiplantae</taxon>
        <taxon>Streptophyta</taxon>
        <taxon>Embryophyta</taxon>
        <taxon>Tracheophyta</taxon>
        <taxon>Spermatophyta</taxon>
        <taxon>Magnoliopsida</taxon>
        <taxon>eudicotyledons</taxon>
        <taxon>Gunneridae</taxon>
        <taxon>Pentapetalae</taxon>
        <taxon>asterids</taxon>
        <taxon>campanulids</taxon>
        <taxon>Asterales</taxon>
        <taxon>Asteraceae</taxon>
        <taxon>Asteroideae</taxon>
        <taxon>Anthemideae</taxon>
        <taxon>Anthemidinae</taxon>
        <taxon>Tanacetum</taxon>
    </lineage>
</organism>
<accession>A0ABQ5AX25</accession>
<evidence type="ECO:0000313" key="1">
    <source>
        <dbReference type="EMBL" id="GJT06162.1"/>
    </source>
</evidence>
<evidence type="ECO:0000313" key="2">
    <source>
        <dbReference type="Proteomes" id="UP001151760"/>
    </source>
</evidence>
<reference evidence="1" key="2">
    <citation type="submission" date="2022-01" db="EMBL/GenBank/DDBJ databases">
        <authorList>
            <person name="Yamashiro T."/>
            <person name="Shiraishi A."/>
            <person name="Satake H."/>
            <person name="Nakayama K."/>
        </authorList>
    </citation>
    <scope>NUCLEOTIDE SEQUENCE</scope>
</reference>
<comment type="caution">
    <text evidence="1">The sequence shown here is derived from an EMBL/GenBank/DDBJ whole genome shotgun (WGS) entry which is preliminary data.</text>
</comment>
<sequence>MMKDSRTYHFNWKFIQDYCQDLGITVVVVVFGRTQYPMFNQRESTYLDAKRVVDAGYLEKDGATGLDIRFWRTKMEGASTLSNLTSRLAPRAGVKSFKYSAREGFWRVLLFAIRRIDEMVFRRLCGVFYKSLRLDSP</sequence>
<protein>
    <recommendedName>
        <fullName evidence="3">Transposase</fullName>
    </recommendedName>
</protein>
<keyword evidence="2" id="KW-1185">Reference proteome</keyword>
<dbReference type="EMBL" id="BQNB010012645">
    <property type="protein sequence ID" value="GJT06162.1"/>
    <property type="molecule type" value="Genomic_DNA"/>
</dbReference>
<proteinExistence type="predicted"/>
<name>A0ABQ5AX25_9ASTR</name>
<evidence type="ECO:0008006" key="3">
    <source>
        <dbReference type="Google" id="ProtNLM"/>
    </source>
</evidence>